<dbReference type="PANTHER" id="PTHR40038">
    <property type="entry name" value="MEMBRANE-ASSOCIATED PROTEIN TCAA"/>
    <property type="match status" value="1"/>
</dbReference>
<sequence>MSYCTECGSALSPELGYCTECGAKRGAAEPADRKQAGSREQRPRPVHRQPPRRPMAKRQKILLAAVAGLVLLLFGTHQFLSYYFDPVRDLKAMDRAVSAGNVEEFLSFIEFDEGALLDEESYFSYIKGQEWDQVREQYLALLEEQEEAASPFDETLPSSMGEQLFVVQKKPVVFGLYTSYSLKAVPGWVTVQASMDDTEVHVGEHTQTLQKDGEEEITVYPGKYPVSGRAENEFGVFTYEDTVEVAAGSVVTLPISFDSVTYSLETNKPEATLFIDGEDTGKSLEAVGEIGPVPEDQELELHAEWTDPEGETLQVKAESGWENSYSFHFEEADTAEDQTAFLDVDVSELEGEAQSPEEEPEPAEDDTPADLETEEEEEGETAQMELQSVDAGDIVLVFRDSYENALNQKSFGFIEPYIQSGSQAHSDLQTYIADLADTDYHYEFTSNDILGVEEVDGETVEVTTSERFTFTNDEQEVVDYDRQKVYTLSREDGTYRISDIEYLETNRDRQ</sequence>
<gene>
    <name evidence="5" type="ORF">ACFODW_13710</name>
</gene>
<evidence type="ECO:0000256" key="1">
    <source>
        <dbReference type="SAM" id="MobiDB-lite"/>
    </source>
</evidence>
<feature type="compositionally biased region" description="Basic residues" evidence="1">
    <location>
        <begin position="44"/>
        <end position="55"/>
    </location>
</feature>
<feature type="domain" description="TcaA 4th" evidence="4">
    <location>
        <begin position="260"/>
        <end position="313"/>
    </location>
</feature>
<feature type="region of interest" description="Disordered" evidence="1">
    <location>
        <begin position="349"/>
        <end position="387"/>
    </location>
</feature>
<evidence type="ECO:0008006" key="7">
    <source>
        <dbReference type="Google" id="ProtNLM"/>
    </source>
</evidence>
<comment type="caution">
    <text evidence="5">The sequence shown here is derived from an EMBL/GenBank/DDBJ whole genome shotgun (WGS) entry which is preliminary data.</text>
</comment>
<feature type="compositionally biased region" description="Basic and acidic residues" evidence="1">
    <location>
        <begin position="28"/>
        <end position="43"/>
    </location>
</feature>
<dbReference type="InterPro" id="IPR054530">
    <property type="entry name" value="TcaA_4th"/>
</dbReference>
<evidence type="ECO:0000313" key="5">
    <source>
        <dbReference type="EMBL" id="MFC2949373.1"/>
    </source>
</evidence>
<dbReference type="RefSeq" id="WP_390307346.1">
    <property type="nucleotide sequence ID" value="NZ_JBHRRZ010000035.1"/>
</dbReference>
<keyword evidence="2" id="KW-0812">Transmembrane</keyword>
<name>A0ABV7A921_9BACI</name>
<dbReference type="InterPro" id="IPR054528">
    <property type="entry name" value="TcaA_5th"/>
</dbReference>
<dbReference type="Proteomes" id="UP001595387">
    <property type="component" value="Unassembled WGS sequence"/>
</dbReference>
<evidence type="ECO:0000256" key="2">
    <source>
        <dbReference type="SAM" id="Phobius"/>
    </source>
</evidence>
<feature type="transmembrane region" description="Helical" evidence="2">
    <location>
        <begin position="61"/>
        <end position="84"/>
    </location>
</feature>
<organism evidence="5 6">
    <name type="scientific">Virgibacillus sediminis</name>
    <dbReference type="NCBI Taxonomy" id="202260"/>
    <lineage>
        <taxon>Bacteria</taxon>
        <taxon>Bacillati</taxon>
        <taxon>Bacillota</taxon>
        <taxon>Bacilli</taxon>
        <taxon>Bacillales</taxon>
        <taxon>Bacillaceae</taxon>
        <taxon>Virgibacillus</taxon>
    </lineage>
</organism>
<dbReference type="Pfam" id="PF22820">
    <property type="entry name" value="TcaA_3rd_4th"/>
    <property type="match status" value="1"/>
</dbReference>
<keyword evidence="2" id="KW-1133">Transmembrane helix</keyword>
<evidence type="ECO:0000313" key="6">
    <source>
        <dbReference type="Proteomes" id="UP001595387"/>
    </source>
</evidence>
<feature type="compositionally biased region" description="Acidic residues" evidence="1">
    <location>
        <begin position="349"/>
        <end position="380"/>
    </location>
</feature>
<reference evidence="6" key="1">
    <citation type="journal article" date="2019" name="Int. J. Syst. Evol. Microbiol.">
        <title>The Global Catalogue of Microorganisms (GCM) 10K type strain sequencing project: providing services to taxonomists for standard genome sequencing and annotation.</title>
        <authorList>
            <consortium name="The Broad Institute Genomics Platform"/>
            <consortium name="The Broad Institute Genome Sequencing Center for Infectious Disease"/>
            <person name="Wu L."/>
            <person name="Ma J."/>
        </authorList>
    </citation>
    <scope>NUCLEOTIDE SEQUENCE [LARGE SCALE GENOMIC DNA]</scope>
    <source>
        <strain evidence="6">KCTC 13193</strain>
    </source>
</reference>
<keyword evidence="2" id="KW-0472">Membrane</keyword>
<evidence type="ECO:0000259" key="4">
    <source>
        <dbReference type="Pfam" id="PF22820"/>
    </source>
</evidence>
<dbReference type="EMBL" id="JBHRRZ010000035">
    <property type="protein sequence ID" value="MFC2949373.1"/>
    <property type="molecule type" value="Genomic_DNA"/>
</dbReference>
<dbReference type="PANTHER" id="PTHR40038:SF1">
    <property type="entry name" value="MEMBRANE-ASSOCIATED PROTEIN TCAA"/>
    <property type="match status" value="1"/>
</dbReference>
<proteinExistence type="predicted"/>
<dbReference type="Pfam" id="PF22819">
    <property type="entry name" value="TcaA_5th"/>
    <property type="match status" value="1"/>
</dbReference>
<keyword evidence="6" id="KW-1185">Reference proteome</keyword>
<evidence type="ECO:0000259" key="3">
    <source>
        <dbReference type="Pfam" id="PF22819"/>
    </source>
</evidence>
<accession>A0ABV7A921</accession>
<feature type="domain" description="TcaA protein NTF2-like" evidence="3">
    <location>
        <begin position="391"/>
        <end position="501"/>
    </location>
</feature>
<feature type="region of interest" description="Disordered" evidence="1">
    <location>
        <begin position="28"/>
        <end position="55"/>
    </location>
</feature>
<protein>
    <recommendedName>
        <fullName evidence="7">Zinc ribbon domain-containing protein</fullName>
    </recommendedName>
</protein>